<keyword evidence="2" id="KW-0132">Cell division</keyword>
<protein>
    <submittedName>
        <fullName evidence="2">Cell division protein FtsQ</fullName>
    </submittedName>
</protein>
<dbReference type="OrthoDB" id="1466667at2"/>
<evidence type="ECO:0000313" key="2">
    <source>
        <dbReference type="EMBL" id="SKB89503.1"/>
    </source>
</evidence>
<keyword evidence="1" id="KW-0472">Membrane</keyword>
<dbReference type="Proteomes" id="UP000189981">
    <property type="component" value="Unassembled WGS sequence"/>
</dbReference>
<keyword evidence="1" id="KW-0812">Transmembrane</keyword>
<evidence type="ECO:0000313" key="3">
    <source>
        <dbReference type="Proteomes" id="UP000189981"/>
    </source>
</evidence>
<feature type="transmembrane region" description="Helical" evidence="1">
    <location>
        <begin position="9"/>
        <end position="30"/>
    </location>
</feature>
<evidence type="ECO:0000256" key="1">
    <source>
        <dbReference type="SAM" id="Phobius"/>
    </source>
</evidence>
<dbReference type="RefSeq" id="WP_079703843.1">
    <property type="nucleotide sequence ID" value="NZ_FUYR01000005.1"/>
</dbReference>
<dbReference type="GO" id="GO:0051301">
    <property type="term" value="P:cell division"/>
    <property type="evidence" value="ECO:0007669"/>
    <property type="project" value="UniProtKB-KW"/>
</dbReference>
<sequence length="286" mass="32445">MLKKINWKLIFYCFSWIVCLSGVVVLMSFISVKKDKQKCTDLKVMLPGNNNFIEREEVDRILLGNSGTLVGRNLENINIHNLENVLKANPFIEYAKVFADMDGVIHVDIRQRKPLIRIINMANVNFYIDENGFKIPMSDNYTARVLVANGLIDEDFSGNVDTLSSQLAKDLFRTAKFIRQDTLWNDQVEQLYVSLKGDIEIVPRVGDHKIILGTADSLETKFRNLLVFYKKAIPKVGWDTYKSINLKYANQIICERNIIDSTAISTATIKAAIDSTLASKPDSTTN</sequence>
<accession>A0A1T5EZY0</accession>
<dbReference type="AlphaFoldDB" id="A0A1T5EZY0"/>
<dbReference type="STRING" id="572036.SAMN05661099_3345"/>
<dbReference type="EMBL" id="FUYR01000005">
    <property type="protein sequence ID" value="SKB89503.1"/>
    <property type="molecule type" value="Genomic_DNA"/>
</dbReference>
<keyword evidence="2" id="KW-0131">Cell cycle</keyword>
<gene>
    <name evidence="2" type="ORF">SAMN05661099_3345</name>
</gene>
<keyword evidence="3" id="KW-1185">Reference proteome</keyword>
<keyword evidence="1" id="KW-1133">Transmembrane helix</keyword>
<proteinExistence type="predicted"/>
<reference evidence="3" key="1">
    <citation type="submission" date="2017-02" db="EMBL/GenBank/DDBJ databases">
        <authorList>
            <person name="Varghese N."/>
            <person name="Submissions S."/>
        </authorList>
    </citation>
    <scope>NUCLEOTIDE SEQUENCE [LARGE SCALE GENOMIC DNA]</scope>
    <source>
        <strain evidence="3">DSM 22385</strain>
    </source>
</reference>
<organism evidence="2 3">
    <name type="scientific">Daejeonella lutea</name>
    <dbReference type="NCBI Taxonomy" id="572036"/>
    <lineage>
        <taxon>Bacteria</taxon>
        <taxon>Pseudomonadati</taxon>
        <taxon>Bacteroidota</taxon>
        <taxon>Sphingobacteriia</taxon>
        <taxon>Sphingobacteriales</taxon>
        <taxon>Sphingobacteriaceae</taxon>
        <taxon>Daejeonella</taxon>
    </lineage>
</organism>
<name>A0A1T5EZY0_9SPHI</name>